<accession>A0A3B0UPJ5</accession>
<dbReference type="Pfam" id="PF00326">
    <property type="entry name" value="Peptidase_S9"/>
    <property type="match status" value="1"/>
</dbReference>
<dbReference type="GO" id="GO:0006508">
    <property type="term" value="P:proteolysis"/>
    <property type="evidence" value="ECO:0007669"/>
    <property type="project" value="InterPro"/>
</dbReference>
<dbReference type="InterPro" id="IPR001375">
    <property type="entry name" value="Peptidase_S9_cat"/>
</dbReference>
<dbReference type="GO" id="GO:0008236">
    <property type="term" value="F:serine-type peptidase activity"/>
    <property type="evidence" value="ECO:0007669"/>
    <property type="project" value="InterPro"/>
</dbReference>
<sequence length="142" mass="16084">DFYLVGLSIGGAGSIYAAGHDKRIKKVVTVGAFAHPASVMKKQFKDHHIPYYPMIWLMFRYLRVFQKLDLDKIAPEKHIARASASFLLIHGEDDKTVPVEEGRRLAKAAGDRAELWVIPHRGHSDCHLEKGFWEKVIGFMKG</sequence>
<dbReference type="EMBL" id="UOET01000226">
    <property type="protein sequence ID" value="VAW28352.1"/>
    <property type="molecule type" value="Genomic_DNA"/>
</dbReference>
<feature type="domain" description="Peptidase S9 prolyl oligopeptidase catalytic" evidence="1">
    <location>
        <begin position="4"/>
        <end position="124"/>
    </location>
</feature>
<dbReference type="SUPFAM" id="SSF53474">
    <property type="entry name" value="alpha/beta-Hydrolases"/>
    <property type="match status" value="1"/>
</dbReference>
<evidence type="ECO:0000259" key="1">
    <source>
        <dbReference type="Pfam" id="PF00326"/>
    </source>
</evidence>
<reference evidence="2" key="1">
    <citation type="submission" date="2018-06" db="EMBL/GenBank/DDBJ databases">
        <authorList>
            <person name="Zhirakovskaya E."/>
        </authorList>
    </citation>
    <scope>NUCLEOTIDE SEQUENCE</scope>
</reference>
<dbReference type="Gene3D" id="3.40.50.1820">
    <property type="entry name" value="alpha/beta hydrolase"/>
    <property type="match status" value="1"/>
</dbReference>
<dbReference type="InterPro" id="IPR029058">
    <property type="entry name" value="AB_hydrolase_fold"/>
</dbReference>
<protein>
    <recommendedName>
        <fullName evidence="1">Peptidase S9 prolyl oligopeptidase catalytic domain-containing protein</fullName>
    </recommendedName>
</protein>
<name>A0A3B0UPJ5_9ZZZZ</name>
<evidence type="ECO:0000313" key="2">
    <source>
        <dbReference type="EMBL" id="VAW28352.1"/>
    </source>
</evidence>
<feature type="non-terminal residue" evidence="2">
    <location>
        <position position="1"/>
    </location>
</feature>
<organism evidence="2">
    <name type="scientific">hydrothermal vent metagenome</name>
    <dbReference type="NCBI Taxonomy" id="652676"/>
    <lineage>
        <taxon>unclassified sequences</taxon>
        <taxon>metagenomes</taxon>
        <taxon>ecological metagenomes</taxon>
    </lineage>
</organism>
<gene>
    <name evidence="2" type="ORF">MNBD_BACTEROID07-1250</name>
</gene>
<dbReference type="AlphaFoldDB" id="A0A3B0UPJ5"/>
<proteinExistence type="predicted"/>